<dbReference type="GeneID" id="18930075"/>
<proteinExistence type="predicted"/>
<evidence type="ECO:0000256" key="1">
    <source>
        <dbReference type="SAM" id="MobiDB-lite"/>
    </source>
</evidence>
<dbReference type="KEGG" id="mlr:MELLADRAFT_63354"/>
<feature type="compositionally biased region" description="Polar residues" evidence="1">
    <location>
        <begin position="60"/>
        <end position="102"/>
    </location>
</feature>
<reference evidence="3" key="1">
    <citation type="journal article" date="2011" name="Proc. Natl. Acad. Sci. U.S.A.">
        <title>Obligate biotrophy features unraveled by the genomic analysis of rust fungi.</title>
        <authorList>
            <person name="Duplessis S."/>
            <person name="Cuomo C.A."/>
            <person name="Lin Y.-C."/>
            <person name="Aerts A."/>
            <person name="Tisserant E."/>
            <person name="Veneault-Fourrey C."/>
            <person name="Joly D.L."/>
            <person name="Hacquard S."/>
            <person name="Amselem J."/>
            <person name="Cantarel B.L."/>
            <person name="Chiu R."/>
            <person name="Coutinho P.M."/>
            <person name="Feau N."/>
            <person name="Field M."/>
            <person name="Frey P."/>
            <person name="Gelhaye E."/>
            <person name="Goldberg J."/>
            <person name="Grabherr M.G."/>
            <person name="Kodira C.D."/>
            <person name="Kohler A."/>
            <person name="Kuees U."/>
            <person name="Lindquist E.A."/>
            <person name="Lucas S.M."/>
            <person name="Mago R."/>
            <person name="Mauceli E."/>
            <person name="Morin E."/>
            <person name="Murat C."/>
            <person name="Pangilinan J.L."/>
            <person name="Park R."/>
            <person name="Pearson M."/>
            <person name="Quesneville H."/>
            <person name="Rouhier N."/>
            <person name="Sakthikumar S."/>
            <person name="Salamov A.A."/>
            <person name="Schmutz J."/>
            <person name="Selles B."/>
            <person name="Shapiro H."/>
            <person name="Tanguay P."/>
            <person name="Tuskan G.A."/>
            <person name="Henrissat B."/>
            <person name="Van de Peer Y."/>
            <person name="Rouze P."/>
            <person name="Ellis J.G."/>
            <person name="Dodds P.N."/>
            <person name="Schein J.E."/>
            <person name="Zhong S."/>
            <person name="Hamelin R.C."/>
            <person name="Grigoriev I.V."/>
            <person name="Szabo L.J."/>
            <person name="Martin F."/>
        </authorList>
    </citation>
    <scope>NUCLEOTIDE SEQUENCE [LARGE SCALE GENOMIC DNA]</scope>
    <source>
        <strain evidence="3">98AG31 / pathotype 3-4-7</strain>
    </source>
</reference>
<feature type="compositionally biased region" description="Low complexity" evidence="1">
    <location>
        <begin position="36"/>
        <end position="45"/>
    </location>
</feature>
<dbReference type="EMBL" id="GL883108">
    <property type="protein sequence ID" value="EGG06496.1"/>
    <property type="molecule type" value="Genomic_DNA"/>
</dbReference>
<evidence type="ECO:0000313" key="3">
    <source>
        <dbReference type="Proteomes" id="UP000001072"/>
    </source>
</evidence>
<accession>F4RMC9</accession>
<keyword evidence="3" id="KW-1185">Reference proteome</keyword>
<gene>
    <name evidence="2" type="ORF">MELLADRAFT_63354</name>
</gene>
<dbReference type="Proteomes" id="UP000001072">
    <property type="component" value="Unassembled WGS sequence"/>
</dbReference>
<feature type="region of interest" description="Disordered" evidence="1">
    <location>
        <begin position="1"/>
        <end position="119"/>
    </location>
</feature>
<dbReference type="HOGENOM" id="CLU_2062002_0_0_1"/>
<dbReference type="AlphaFoldDB" id="F4RMC9"/>
<organism evidence="3">
    <name type="scientific">Melampsora larici-populina (strain 98AG31 / pathotype 3-4-7)</name>
    <name type="common">Poplar leaf rust fungus</name>
    <dbReference type="NCBI Taxonomy" id="747676"/>
    <lineage>
        <taxon>Eukaryota</taxon>
        <taxon>Fungi</taxon>
        <taxon>Dikarya</taxon>
        <taxon>Basidiomycota</taxon>
        <taxon>Pucciniomycotina</taxon>
        <taxon>Pucciniomycetes</taxon>
        <taxon>Pucciniales</taxon>
        <taxon>Melampsoraceae</taxon>
        <taxon>Melampsora</taxon>
    </lineage>
</organism>
<dbReference type="VEuPathDB" id="FungiDB:MELLADRAFT_63354"/>
<sequence>MSGNPYAEGGPKAGWNFRTGKEAPDKMGSWHRKSNSSEQKSSNASDHWKKRRGRGKGQRPQYQNEFQPASSGNTSYQKPTQPTHSTSASEQTQPAQGPSSGPGTKVAYAAQKAAQNTSK</sequence>
<evidence type="ECO:0000313" key="2">
    <source>
        <dbReference type="EMBL" id="EGG06496.1"/>
    </source>
</evidence>
<dbReference type="RefSeq" id="XP_007410330.1">
    <property type="nucleotide sequence ID" value="XM_007410268.1"/>
</dbReference>
<dbReference type="InParanoid" id="F4RMC9"/>
<protein>
    <submittedName>
        <fullName evidence="2">Uncharacterized protein</fullName>
    </submittedName>
</protein>
<name>F4RMC9_MELLP</name>
<feature type="compositionally biased region" description="Basic residues" evidence="1">
    <location>
        <begin position="48"/>
        <end position="57"/>
    </location>
</feature>